<feature type="domain" description="PKD" evidence="3">
    <location>
        <begin position="542"/>
        <end position="604"/>
    </location>
</feature>
<dbReference type="InterPro" id="IPR035986">
    <property type="entry name" value="PKD_dom_sf"/>
</dbReference>
<name>A0A5C6RP09_9BACT</name>
<reference evidence="4 5" key="1">
    <citation type="submission" date="2019-08" db="EMBL/GenBank/DDBJ databases">
        <title>Genome of Phaeodactylibacter luteus.</title>
        <authorList>
            <person name="Bowman J.P."/>
        </authorList>
    </citation>
    <scope>NUCLEOTIDE SEQUENCE [LARGE SCALE GENOMIC DNA]</scope>
    <source>
        <strain evidence="4 5">KCTC 42180</strain>
    </source>
</reference>
<evidence type="ECO:0000256" key="2">
    <source>
        <dbReference type="SAM" id="SignalP"/>
    </source>
</evidence>
<keyword evidence="5" id="KW-1185">Reference proteome</keyword>
<evidence type="ECO:0000259" key="3">
    <source>
        <dbReference type="PROSITE" id="PS50093"/>
    </source>
</evidence>
<dbReference type="Gene3D" id="2.60.40.10">
    <property type="entry name" value="Immunoglobulins"/>
    <property type="match status" value="3"/>
</dbReference>
<dbReference type="EMBL" id="VOOR01000016">
    <property type="protein sequence ID" value="TXB63390.1"/>
    <property type="molecule type" value="Genomic_DNA"/>
</dbReference>
<gene>
    <name evidence="4" type="ORF">FRY97_09470</name>
</gene>
<sequence>MRRCTFWLLLLSLRLAGQASLSGTINQYVPVTSLSACAGWALVDAPSFIEAGDTLLLFQMQGAAINTANTAAFGTIEALGPAGRYEQVSVAAVNGDTVQFSKTLLYDDYQPGAGLQLISFPYYHDAVVEGALTAAPWDGQSGGVLAFRADTLRLLADIDVSGKGFRGGQAGIDYDGNCTWLINYNDFRFAGQSIRGGEKGEGIAGFPGGFSRGRGPAGNGGGGGNDHNAGGGGGALFSRGGIGGENDNPSFFGCQGRSPGEPGRNIPATAGRLFMGGGGGAGHDNNEVGTAGGNGGGIALIVANAILGNGNAISANGGSAATAGGDGAGGGGAGGTILLLVSGESTALSCQAVGGAGGHTDNNNQEQCFGPGGGGSGGAVAWAGPVANVQLSGGAAGLSQNSAACPESPNGAMAGEAGVLLAVEGIPLSIAEIGSPPELSLSVPDTLLACADTLVLSAEANGSLTELQWEADTGNGFLPLQNGPAYQGVNTLQLQLLNPEGEAGHRFRLYGAGNCFGEVFSGSVYLAQGQPPAANFSWQVSGLSVSFANLSSPDAAAYTWDFGDGGSSTSAEPQYTYTAPGLYEVALAVENACGADTLSRIVAVGDAPTAGIGILGINAGCAPLAVFFENQSSGLFETLEWSFPGGDPAQSAEASPVVVYTGAGVFPATLQAAGPLGADTVVRQEAAIVYERPAPAFDWSISGLEVAFENTSAAAVSYSWNFGDGSTSNAESPVHTYAEAGAYQVTLNALNPNCAQSVTRLVLVSATAVEEAGGAARVLAPNPSSGLVCLEGGADVQLHLPWALFNAQGQTVSKGHANGLCWDFSYLPKGRYFLKVEGMGLWTLLLQ</sequence>
<dbReference type="CDD" id="cd00146">
    <property type="entry name" value="PKD"/>
    <property type="match status" value="2"/>
</dbReference>
<dbReference type="InterPro" id="IPR022409">
    <property type="entry name" value="PKD/Chitinase_dom"/>
</dbReference>
<feature type="domain" description="PKD" evidence="3">
    <location>
        <begin position="709"/>
        <end position="771"/>
    </location>
</feature>
<dbReference type="OrthoDB" id="1491481at2"/>
<dbReference type="InterPro" id="IPR000601">
    <property type="entry name" value="PKD_dom"/>
</dbReference>
<dbReference type="Proteomes" id="UP000321580">
    <property type="component" value="Unassembled WGS sequence"/>
</dbReference>
<proteinExistence type="predicted"/>
<organism evidence="4 5">
    <name type="scientific">Phaeodactylibacter luteus</name>
    <dbReference type="NCBI Taxonomy" id="1564516"/>
    <lineage>
        <taxon>Bacteria</taxon>
        <taxon>Pseudomonadati</taxon>
        <taxon>Bacteroidota</taxon>
        <taxon>Saprospiria</taxon>
        <taxon>Saprospirales</taxon>
        <taxon>Haliscomenobacteraceae</taxon>
        <taxon>Phaeodactylibacter</taxon>
    </lineage>
</organism>
<accession>A0A5C6RP09</accession>
<evidence type="ECO:0000256" key="1">
    <source>
        <dbReference type="SAM" id="MobiDB-lite"/>
    </source>
</evidence>
<keyword evidence="2" id="KW-0732">Signal</keyword>
<dbReference type="AlphaFoldDB" id="A0A5C6RP09"/>
<feature type="chain" id="PRO_5023006304" evidence="2">
    <location>
        <begin position="20"/>
        <end position="847"/>
    </location>
</feature>
<dbReference type="RefSeq" id="WP_147167209.1">
    <property type="nucleotide sequence ID" value="NZ_VOOR01000016.1"/>
</dbReference>
<comment type="caution">
    <text evidence="4">The sequence shown here is derived from an EMBL/GenBank/DDBJ whole genome shotgun (WGS) entry which is preliminary data.</text>
</comment>
<protein>
    <submittedName>
        <fullName evidence="4">PKD domain-containing protein</fullName>
    </submittedName>
</protein>
<dbReference type="PROSITE" id="PS50093">
    <property type="entry name" value="PKD"/>
    <property type="match status" value="3"/>
</dbReference>
<feature type="domain" description="PKD" evidence="3">
    <location>
        <begin position="618"/>
        <end position="677"/>
    </location>
</feature>
<dbReference type="SUPFAM" id="SSF49299">
    <property type="entry name" value="PKD domain"/>
    <property type="match status" value="3"/>
</dbReference>
<dbReference type="Pfam" id="PF18911">
    <property type="entry name" value="PKD_4"/>
    <property type="match status" value="2"/>
</dbReference>
<feature type="signal peptide" evidence="2">
    <location>
        <begin position="1"/>
        <end position="19"/>
    </location>
</feature>
<feature type="region of interest" description="Disordered" evidence="1">
    <location>
        <begin position="212"/>
        <end position="240"/>
    </location>
</feature>
<evidence type="ECO:0000313" key="4">
    <source>
        <dbReference type="EMBL" id="TXB63390.1"/>
    </source>
</evidence>
<evidence type="ECO:0000313" key="5">
    <source>
        <dbReference type="Proteomes" id="UP000321580"/>
    </source>
</evidence>
<dbReference type="InterPro" id="IPR013783">
    <property type="entry name" value="Ig-like_fold"/>
</dbReference>
<dbReference type="SMART" id="SM00089">
    <property type="entry name" value="PKD"/>
    <property type="match status" value="3"/>
</dbReference>